<gene>
    <name evidence="2" type="ORF">CTI12_AA628090</name>
</gene>
<dbReference type="InterPro" id="IPR043151">
    <property type="entry name" value="BAH_sf"/>
</dbReference>
<evidence type="ECO:0000313" key="3">
    <source>
        <dbReference type="Proteomes" id="UP000245207"/>
    </source>
</evidence>
<dbReference type="SMART" id="SM00439">
    <property type="entry name" value="BAH"/>
    <property type="match status" value="1"/>
</dbReference>
<dbReference type="Gene3D" id="2.30.30.490">
    <property type="match status" value="1"/>
</dbReference>
<dbReference type="InterPro" id="IPR001025">
    <property type="entry name" value="BAH_dom"/>
</dbReference>
<dbReference type="PANTHER" id="PTHR46364">
    <property type="entry name" value="OS08G0421900 PROTEIN"/>
    <property type="match status" value="1"/>
</dbReference>
<sequence>MYAWPSWFPPAKQVVVVEEEKAVDVEKQAMSVWKSILKRKGLPLNTPYKYVESFAKDYDESYCDMLFIKAKKIKEGKREKKRQKSINGIVYKDPELQNKKRLLILKSREENASVCLGNIVCITNLNSFSSSDTPTFWLDPSAKFFLTADPNERVKIGDSVLVSKSPEEGVYPALVGDIHYENNDKIVVVERYYSPEQTLGGRRSFHGNKELIATDHLESISSRSIQRKCSVHSFFSYTRLKHVGPYDYFSRFHYLIGGGWLTPDPVDVRKVPLGSSRLAGQT</sequence>
<feature type="domain" description="BAH" evidence="1">
    <location>
        <begin position="152"/>
        <end position="265"/>
    </location>
</feature>
<dbReference type="Proteomes" id="UP000245207">
    <property type="component" value="Unassembled WGS sequence"/>
</dbReference>
<dbReference type="PROSITE" id="PS51038">
    <property type="entry name" value="BAH"/>
    <property type="match status" value="1"/>
</dbReference>
<accession>A0A2U1K9Q1</accession>
<evidence type="ECO:0000259" key="1">
    <source>
        <dbReference type="PROSITE" id="PS51038"/>
    </source>
</evidence>
<comment type="caution">
    <text evidence="2">The sequence shown here is derived from an EMBL/GenBank/DDBJ whole genome shotgun (WGS) entry which is preliminary data.</text>
</comment>
<dbReference type="AlphaFoldDB" id="A0A2U1K9Q1"/>
<dbReference type="GO" id="GO:0003682">
    <property type="term" value="F:chromatin binding"/>
    <property type="evidence" value="ECO:0007669"/>
    <property type="project" value="InterPro"/>
</dbReference>
<keyword evidence="3" id="KW-1185">Reference proteome</keyword>
<name>A0A2U1K9Q1_ARTAN</name>
<organism evidence="2 3">
    <name type="scientific">Artemisia annua</name>
    <name type="common">Sweet wormwood</name>
    <dbReference type="NCBI Taxonomy" id="35608"/>
    <lineage>
        <taxon>Eukaryota</taxon>
        <taxon>Viridiplantae</taxon>
        <taxon>Streptophyta</taxon>
        <taxon>Embryophyta</taxon>
        <taxon>Tracheophyta</taxon>
        <taxon>Spermatophyta</taxon>
        <taxon>Magnoliopsida</taxon>
        <taxon>eudicotyledons</taxon>
        <taxon>Gunneridae</taxon>
        <taxon>Pentapetalae</taxon>
        <taxon>asterids</taxon>
        <taxon>campanulids</taxon>
        <taxon>Asterales</taxon>
        <taxon>Asteraceae</taxon>
        <taxon>Asteroideae</taxon>
        <taxon>Anthemideae</taxon>
        <taxon>Artemisiinae</taxon>
        <taxon>Artemisia</taxon>
    </lineage>
</organism>
<protein>
    <submittedName>
        <fullName evidence="2">Chromatin remodeling protein EBS</fullName>
    </submittedName>
</protein>
<dbReference type="Pfam" id="PF01426">
    <property type="entry name" value="BAH"/>
    <property type="match status" value="1"/>
</dbReference>
<dbReference type="STRING" id="35608.A0A2U1K9Q1"/>
<proteinExistence type="predicted"/>
<evidence type="ECO:0000313" key="2">
    <source>
        <dbReference type="EMBL" id="PWA26374.1"/>
    </source>
</evidence>
<dbReference type="EMBL" id="PKPP01028239">
    <property type="protein sequence ID" value="PWA26374.1"/>
    <property type="molecule type" value="Genomic_DNA"/>
</dbReference>
<reference evidence="2 3" key="1">
    <citation type="journal article" date="2018" name="Mol. Plant">
        <title>The genome of Artemisia annua provides insight into the evolution of Asteraceae family and artemisinin biosynthesis.</title>
        <authorList>
            <person name="Shen Q."/>
            <person name="Zhang L."/>
            <person name="Liao Z."/>
            <person name="Wang S."/>
            <person name="Yan T."/>
            <person name="Shi P."/>
            <person name="Liu M."/>
            <person name="Fu X."/>
            <person name="Pan Q."/>
            <person name="Wang Y."/>
            <person name="Lv Z."/>
            <person name="Lu X."/>
            <person name="Zhang F."/>
            <person name="Jiang W."/>
            <person name="Ma Y."/>
            <person name="Chen M."/>
            <person name="Hao X."/>
            <person name="Li L."/>
            <person name="Tang Y."/>
            <person name="Lv G."/>
            <person name="Zhou Y."/>
            <person name="Sun X."/>
            <person name="Brodelius P.E."/>
            <person name="Rose J.K.C."/>
            <person name="Tang K."/>
        </authorList>
    </citation>
    <scope>NUCLEOTIDE SEQUENCE [LARGE SCALE GENOMIC DNA]</scope>
    <source>
        <strain evidence="3">cv. Huhao1</strain>
        <tissue evidence="2">Leaf</tissue>
    </source>
</reference>
<dbReference type="OrthoDB" id="436852at2759"/>